<evidence type="ECO:0000256" key="1">
    <source>
        <dbReference type="ARBA" id="ARBA00009207"/>
    </source>
</evidence>
<dbReference type="GO" id="GO:0030289">
    <property type="term" value="C:protein phosphatase 4 complex"/>
    <property type="evidence" value="ECO:0007669"/>
    <property type="project" value="InterPro"/>
</dbReference>
<dbReference type="KEGG" id="kaf:KAFR_0B00610"/>
<feature type="compositionally biased region" description="Acidic residues" evidence="2">
    <location>
        <begin position="248"/>
        <end position="278"/>
    </location>
</feature>
<dbReference type="STRING" id="1071382.H2APR0"/>
<accession>H2APR0</accession>
<organism evidence="3 4">
    <name type="scientific">Kazachstania africana (strain ATCC 22294 / BCRC 22015 / CBS 2517 / CECT 1963 / NBRC 1671 / NRRL Y-8276)</name>
    <name type="common">Yeast</name>
    <name type="synonym">Kluyveromyces africanus</name>
    <dbReference type="NCBI Taxonomy" id="1071382"/>
    <lineage>
        <taxon>Eukaryota</taxon>
        <taxon>Fungi</taxon>
        <taxon>Dikarya</taxon>
        <taxon>Ascomycota</taxon>
        <taxon>Saccharomycotina</taxon>
        <taxon>Saccharomycetes</taxon>
        <taxon>Saccharomycetales</taxon>
        <taxon>Saccharomycetaceae</taxon>
        <taxon>Kazachstania</taxon>
    </lineage>
</organism>
<feature type="compositionally biased region" description="Basic and acidic residues" evidence="2">
    <location>
        <begin position="237"/>
        <end position="247"/>
    </location>
</feature>
<protein>
    <recommendedName>
        <fullName evidence="5">Serine/threonine-protein phosphatase 4 regulatory subunit 2</fullName>
    </recommendedName>
</protein>
<dbReference type="RefSeq" id="XP_003955495.1">
    <property type="nucleotide sequence ID" value="XM_003955446.1"/>
</dbReference>
<feature type="region of interest" description="Disordered" evidence="2">
    <location>
        <begin position="198"/>
        <end position="217"/>
    </location>
</feature>
<dbReference type="HOGENOM" id="CLU_036743_1_0_1"/>
<comment type="similarity">
    <text evidence="1">Belongs to the PPP4R2 family.</text>
</comment>
<dbReference type="Proteomes" id="UP000005220">
    <property type="component" value="Chromosome 2"/>
</dbReference>
<evidence type="ECO:0000313" key="4">
    <source>
        <dbReference type="Proteomes" id="UP000005220"/>
    </source>
</evidence>
<evidence type="ECO:0008006" key="5">
    <source>
        <dbReference type="Google" id="ProtNLM"/>
    </source>
</evidence>
<reference evidence="3 4" key="1">
    <citation type="journal article" date="2011" name="Proc. Natl. Acad. Sci. U.S.A.">
        <title>Evolutionary erosion of yeast sex chromosomes by mating-type switching accidents.</title>
        <authorList>
            <person name="Gordon J.L."/>
            <person name="Armisen D."/>
            <person name="Proux-Wera E."/>
            <person name="Oheigeartaigh S.S."/>
            <person name="Byrne K.P."/>
            <person name="Wolfe K.H."/>
        </authorList>
    </citation>
    <scope>NUCLEOTIDE SEQUENCE [LARGE SCALE GENOMIC DNA]</scope>
    <source>
        <strain evidence="4">ATCC 22294 / BCRC 22015 / CBS 2517 / CECT 1963 / NBRC 1671 / NRRL Y-8276</strain>
    </source>
</reference>
<dbReference type="GeneID" id="13882505"/>
<dbReference type="EMBL" id="HE650822">
    <property type="protein sequence ID" value="CCF56360.1"/>
    <property type="molecule type" value="Genomic_DNA"/>
</dbReference>
<dbReference type="OrthoDB" id="341898at2759"/>
<dbReference type="InParanoid" id="H2APR0"/>
<name>H2APR0_KAZAF</name>
<dbReference type="FunCoup" id="H2APR0">
    <property type="interactions" value="75"/>
</dbReference>
<proteinExistence type="inferred from homology"/>
<gene>
    <name evidence="3" type="primary">KAFR0B00610</name>
    <name evidence="3" type="ORF">KAFR_0B00610</name>
</gene>
<dbReference type="GO" id="GO:0019888">
    <property type="term" value="F:protein phosphatase regulator activity"/>
    <property type="evidence" value="ECO:0007669"/>
    <property type="project" value="InterPro"/>
</dbReference>
<keyword evidence="4" id="KW-1185">Reference proteome</keyword>
<dbReference type="AlphaFoldDB" id="H2APR0"/>
<evidence type="ECO:0000313" key="3">
    <source>
        <dbReference type="EMBL" id="CCF56360.1"/>
    </source>
</evidence>
<dbReference type="InterPro" id="IPR015267">
    <property type="entry name" value="PPP4R2"/>
</dbReference>
<dbReference type="eggNOG" id="ENOG502S2WZ">
    <property type="taxonomic scope" value="Eukaryota"/>
</dbReference>
<evidence type="ECO:0000256" key="2">
    <source>
        <dbReference type="SAM" id="MobiDB-lite"/>
    </source>
</evidence>
<feature type="region of interest" description="Disordered" evidence="2">
    <location>
        <begin position="234"/>
        <end position="295"/>
    </location>
</feature>
<dbReference type="Pfam" id="PF09184">
    <property type="entry name" value="PPP4R2"/>
    <property type="match status" value="1"/>
</dbReference>
<feature type="compositionally biased region" description="Acidic residues" evidence="2">
    <location>
        <begin position="198"/>
        <end position="213"/>
    </location>
</feature>
<sequence>MGDMAIDSLHHMNGVTSTGLYSILTGLQRDEMTIKDVQPSELLQELIKHINETISHDIFQSNEEDAKVVKSLDRCVQKLNEFARDNTLPFTIIRICELCFDPLKYFKINELHKFANALEKCCFVDSRYKIPSSVNTEMDAQQENGDSHNDVPLNGISWLDNISPEEKKDIGSFIKDIDNIMTVNFGFEDIEDNDAIEIDEDADEKDTFVEDNEDSSKKRKVVKNSADFIVETYYEDPNQHVEALKDMDQDEDDDDDDDDDDDKDYIEGGDEEEQDNGNDTETSSSDSNSDHDEDD</sequence>